<keyword evidence="3" id="KW-1185">Reference proteome</keyword>
<keyword evidence="1" id="KW-1133">Transmembrane helix</keyword>
<evidence type="ECO:0000313" key="2">
    <source>
        <dbReference type="EMBL" id="RJY01625.1"/>
    </source>
</evidence>
<name>A0A3A6T9J8_9GAMM</name>
<feature type="transmembrane region" description="Helical" evidence="1">
    <location>
        <begin position="45"/>
        <end position="63"/>
    </location>
</feature>
<gene>
    <name evidence="2" type="ORF">D5R81_19860</name>
</gene>
<feature type="transmembrane region" description="Helical" evidence="1">
    <location>
        <begin position="7"/>
        <end position="25"/>
    </location>
</feature>
<proteinExistence type="predicted"/>
<comment type="caution">
    <text evidence="2">The sequence shown here is derived from an EMBL/GenBank/DDBJ whole genome shotgun (WGS) entry which is preliminary data.</text>
</comment>
<keyword evidence="1" id="KW-0472">Membrane</keyword>
<accession>A0A3A6T9J8</accession>
<dbReference type="AlphaFoldDB" id="A0A3A6T9J8"/>
<dbReference type="Proteomes" id="UP000273022">
    <property type="component" value="Unassembled WGS sequence"/>
</dbReference>
<dbReference type="RefSeq" id="WP_121855288.1">
    <property type="nucleotide sequence ID" value="NZ_CP037952.1"/>
</dbReference>
<organism evidence="2 3">
    <name type="scientific">Parashewanella spongiae</name>
    <dbReference type="NCBI Taxonomy" id="342950"/>
    <lineage>
        <taxon>Bacteria</taxon>
        <taxon>Pseudomonadati</taxon>
        <taxon>Pseudomonadota</taxon>
        <taxon>Gammaproteobacteria</taxon>
        <taxon>Alteromonadales</taxon>
        <taxon>Shewanellaceae</taxon>
        <taxon>Parashewanella</taxon>
    </lineage>
</organism>
<sequence>MNSLSQIRFWACLIILPLIIIGAVYNIGYLAGYNIMSQEFGLPSNYGSMGLIAAGMCSIQPFIKTVGELKVKISSKYSIS</sequence>
<protein>
    <recommendedName>
        <fullName evidence="4">MFS transporter</fullName>
    </recommendedName>
</protein>
<reference evidence="2 3" key="1">
    <citation type="submission" date="2018-09" db="EMBL/GenBank/DDBJ databases">
        <title>Phylogeny of the Shewanellaceae, and recommendation for two new genera, Pseudoshewanella and Parashewanella.</title>
        <authorList>
            <person name="Wang G."/>
        </authorList>
    </citation>
    <scope>NUCLEOTIDE SEQUENCE [LARGE SCALE GENOMIC DNA]</scope>
    <source>
        <strain evidence="2 3">KCTC 22492</strain>
    </source>
</reference>
<dbReference type="OrthoDB" id="6266721at2"/>
<dbReference type="EMBL" id="QYYH01000257">
    <property type="protein sequence ID" value="RJY01625.1"/>
    <property type="molecule type" value="Genomic_DNA"/>
</dbReference>
<evidence type="ECO:0000256" key="1">
    <source>
        <dbReference type="SAM" id="Phobius"/>
    </source>
</evidence>
<evidence type="ECO:0000313" key="3">
    <source>
        <dbReference type="Proteomes" id="UP000273022"/>
    </source>
</evidence>
<keyword evidence="1" id="KW-0812">Transmembrane</keyword>
<evidence type="ECO:0008006" key="4">
    <source>
        <dbReference type="Google" id="ProtNLM"/>
    </source>
</evidence>